<dbReference type="VEuPathDB" id="FungiDB:F503_06558"/>
<keyword evidence="4" id="KW-1185">Reference proteome</keyword>
<dbReference type="GO" id="GO:0016702">
    <property type="term" value="F:oxidoreductase activity, acting on single donors with incorporation of molecular oxygen, incorporation of two atoms of oxygen"/>
    <property type="evidence" value="ECO:0007669"/>
    <property type="project" value="InterPro"/>
</dbReference>
<dbReference type="OMA" id="PYYVWGE"/>
<dbReference type="SUPFAM" id="SSF49482">
    <property type="entry name" value="Aromatic compound dioxygenase"/>
    <property type="match status" value="1"/>
</dbReference>
<keyword evidence="1" id="KW-0732">Signal</keyword>
<dbReference type="PANTHER" id="PTHR34315:SF2">
    <property type="entry name" value="ANCHORED DIOXYGENASE, PUTATIVE (AFU_ORTHOLOGUE AFUA_3G01800)-RELATED"/>
    <property type="match status" value="1"/>
</dbReference>
<dbReference type="GO" id="GO:0008199">
    <property type="term" value="F:ferric iron binding"/>
    <property type="evidence" value="ECO:0007669"/>
    <property type="project" value="InterPro"/>
</dbReference>
<evidence type="ECO:0000313" key="4">
    <source>
        <dbReference type="Proteomes" id="UP000016923"/>
    </source>
</evidence>
<evidence type="ECO:0000256" key="1">
    <source>
        <dbReference type="SAM" id="SignalP"/>
    </source>
</evidence>
<dbReference type="STRING" id="1262450.S3BQD6"/>
<dbReference type="eggNOG" id="ENOG502QW1S">
    <property type="taxonomic scope" value="Eukaryota"/>
</dbReference>
<feature type="chain" id="PRO_5004518029" evidence="1">
    <location>
        <begin position="19"/>
        <end position="386"/>
    </location>
</feature>
<sequence>MVAITNTLLLGAAALVAAHGKHHSPEEMKREIMARDHAAHVGARSLGQCAGSDAALSRRKRAVERRAAKVKELRARNNIRSAPKKYRRDLADLQAWEDVNHNMTGTYNYDMFTSLETVFDANTSCVLAPEITDGPYYVVGEYHRSNVKEPLYCNGVDLFLEIQYVDITTCEPVPHIAVDIWNANATGVYSGVSVSGNYATGGYNSTYLRGIQLTDSDGVVQFETIFPGHYDGRATHTHLLSHMNATLEPNGTISVWNAPVTHIGQVFFPEDLRSAVEAVYPYTTNTQAATTNDEDMWSIVQADSSYDPFPEFVYLGDDVSEGLFAWLQIGVNVSADYQADEYYNVAAYLDADGGHALASSFTGGGSGAGGNGTALGNSTVAPSGTA</sequence>
<dbReference type="CDD" id="cd03457">
    <property type="entry name" value="intradiol_dioxygenase_like"/>
    <property type="match status" value="1"/>
</dbReference>
<dbReference type="PANTHER" id="PTHR34315">
    <property type="match status" value="1"/>
</dbReference>
<dbReference type="Proteomes" id="UP000016923">
    <property type="component" value="Unassembled WGS sequence"/>
</dbReference>
<dbReference type="Gene3D" id="2.60.130.10">
    <property type="entry name" value="Aromatic compound dioxygenase"/>
    <property type="match status" value="1"/>
</dbReference>
<organism evidence="3 4">
    <name type="scientific">Ophiostoma piceae (strain UAMH 11346)</name>
    <name type="common">Sap stain fungus</name>
    <dbReference type="NCBI Taxonomy" id="1262450"/>
    <lineage>
        <taxon>Eukaryota</taxon>
        <taxon>Fungi</taxon>
        <taxon>Dikarya</taxon>
        <taxon>Ascomycota</taxon>
        <taxon>Pezizomycotina</taxon>
        <taxon>Sordariomycetes</taxon>
        <taxon>Sordariomycetidae</taxon>
        <taxon>Ophiostomatales</taxon>
        <taxon>Ophiostomataceae</taxon>
        <taxon>Ophiostoma</taxon>
    </lineage>
</organism>
<protein>
    <submittedName>
        <fullName evidence="3">Gpi anchored cell wall protein</fullName>
    </submittedName>
</protein>
<dbReference type="HOGENOM" id="CLU_027719_0_0_1"/>
<dbReference type="InterPro" id="IPR000627">
    <property type="entry name" value="Intradiol_dOase_C"/>
</dbReference>
<evidence type="ECO:0000313" key="3">
    <source>
        <dbReference type="EMBL" id="EPE02582.1"/>
    </source>
</evidence>
<accession>S3BQD6</accession>
<dbReference type="OrthoDB" id="121380at2759"/>
<dbReference type="EMBL" id="KE148176">
    <property type="protein sequence ID" value="EPE02582.1"/>
    <property type="molecule type" value="Genomic_DNA"/>
</dbReference>
<feature type="domain" description="Intradiol ring-cleavage dioxygenases" evidence="2">
    <location>
        <begin position="154"/>
        <end position="234"/>
    </location>
</feature>
<gene>
    <name evidence="3" type="ORF">F503_06558</name>
</gene>
<reference evidence="3 4" key="1">
    <citation type="journal article" date="2013" name="BMC Genomics">
        <title>The genome and transcriptome of the pine saprophyte Ophiostoma piceae, and a comparison with the bark beetle-associated pine pathogen Grosmannia clavigera.</title>
        <authorList>
            <person name="Haridas S."/>
            <person name="Wang Y."/>
            <person name="Lim L."/>
            <person name="Massoumi Alamouti S."/>
            <person name="Jackman S."/>
            <person name="Docking R."/>
            <person name="Robertson G."/>
            <person name="Birol I."/>
            <person name="Bohlmann J."/>
            <person name="Breuil C."/>
        </authorList>
    </citation>
    <scope>NUCLEOTIDE SEQUENCE [LARGE SCALE GENOMIC DNA]</scope>
    <source>
        <strain evidence="3 4">UAMH 11346</strain>
    </source>
</reference>
<name>S3BQD6_OPHP1</name>
<dbReference type="AlphaFoldDB" id="S3BQD6"/>
<proteinExistence type="predicted"/>
<dbReference type="Pfam" id="PF00775">
    <property type="entry name" value="Dioxygenase_C"/>
    <property type="match status" value="1"/>
</dbReference>
<evidence type="ECO:0000259" key="2">
    <source>
        <dbReference type="Pfam" id="PF00775"/>
    </source>
</evidence>
<feature type="signal peptide" evidence="1">
    <location>
        <begin position="1"/>
        <end position="18"/>
    </location>
</feature>
<dbReference type="InterPro" id="IPR015889">
    <property type="entry name" value="Intradiol_dOase_core"/>
</dbReference>